<dbReference type="InterPro" id="IPR029151">
    <property type="entry name" value="Sensor-like_sf"/>
</dbReference>
<dbReference type="SUPFAM" id="SSF103190">
    <property type="entry name" value="Sensory domain-like"/>
    <property type="match status" value="1"/>
</dbReference>
<gene>
    <name evidence="2" type="ORF">OBO34_19935</name>
</gene>
<dbReference type="AlphaFoldDB" id="A0A9J6QYQ0"/>
<evidence type="ECO:0000313" key="2">
    <source>
        <dbReference type="EMBL" id="MCU7380586.1"/>
    </source>
</evidence>
<evidence type="ECO:0000256" key="1">
    <source>
        <dbReference type="SAM" id="SignalP"/>
    </source>
</evidence>
<protein>
    <submittedName>
        <fullName evidence="2">Uncharacterized protein</fullName>
    </submittedName>
</protein>
<feature type="signal peptide" evidence="1">
    <location>
        <begin position="1"/>
        <end position="22"/>
    </location>
</feature>
<sequence length="216" mass="24255">MKKRAKLIVAFLTLSLVMACFAGCGSSNSEEEPKETTAAAVTVPEEVQAVKDKVTGLAEKYAKKLDGDWGDQQVALLESKEGEKYKDYKDMKAVLDSYREESGAYYIYALYPTDLENVDSKPFMITVDGSEDPDPYGEEYEWEIQFQEAWKGSPAAARSAWADDEEGKDLCWSAFAPFHDSEGNIVGILGVDYPAPEILDFPEWNRDSDQWNKIEE</sequence>
<dbReference type="RefSeq" id="WP_148396687.1">
    <property type="nucleotide sequence ID" value="NZ_JAJAGH010000003.1"/>
</dbReference>
<reference evidence="2" key="1">
    <citation type="submission" date="2022-09" db="EMBL/GenBank/DDBJ databases">
        <title>Culturomic study of gut microbiota in children with autism spectrum disorder.</title>
        <authorList>
            <person name="Efimov B.A."/>
            <person name="Chaplin A.V."/>
            <person name="Sokolova S.R."/>
            <person name="Pikina A.P."/>
            <person name="Korzhanova M."/>
            <person name="Belova V."/>
            <person name="Korostin D."/>
        </authorList>
    </citation>
    <scope>NUCLEOTIDE SEQUENCE</scope>
    <source>
        <strain evidence="2">ASD5510</strain>
    </source>
</reference>
<keyword evidence="3" id="KW-1185">Reference proteome</keyword>
<comment type="caution">
    <text evidence="2">The sequence shown here is derived from an EMBL/GenBank/DDBJ whole genome shotgun (WGS) entry which is preliminary data.</text>
</comment>
<evidence type="ECO:0000313" key="3">
    <source>
        <dbReference type="Proteomes" id="UP001065549"/>
    </source>
</evidence>
<dbReference type="PROSITE" id="PS51257">
    <property type="entry name" value="PROKAR_LIPOPROTEIN"/>
    <property type="match status" value="1"/>
</dbReference>
<proteinExistence type="predicted"/>
<accession>A0A9J6QYQ0</accession>
<dbReference type="Proteomes" id="UP001065549">
    <property type="component" value="Unassembled WGS sequence"/>
</dbReference>
<organism evidence="2 3">
    <name type="scientific">Hominibacterium faecale</name>
    <dbReference type="NCBI Taxonomy" id="2839743"/>
    <lineage>
        <taxon>Bacteria</taxon>
        <taxon>Bacillati</taxon>
        <taxon>Bacillota</taxon>
        <taxon>Clostridia</taxon>
        <taxon>Peptostreptococcales</taxon>
        <taxon>Anaerovoracaceae</taxon>
        <taxon>Hominibacterium</taxon>
    </lineage>
</organism>
<feature type="chain" id="PRO_5039945780" evidence="1">
    <location>
        <begin position="23"/>
        <end position="216"/>
    </location>
</feature>
<dbReference type="EMBL" id="JAOSHN010000011">
    <property type="protein sequence ID" value="MCU7380586.1"/>
    <property type="molecule type" value="Genomic_DNA"/>
</dbReference>
<name>A0A9J6QYQ0_9FIRM</name>
<keyword evidence="1" id="KW-0732">Signal</keyword>